<evidence type="ECO:0000256" key="1">
    <source>
        <dbReference type="SAM" id="SignalP"/>
    </source>
</evidence>
<keyword evidence="3" id="KW-1185">Reference proteome</keyword>
<organism evidence="2 3">
    <name type="scientific">Tremella mesenterica</name>
    <name type="common">Jelly fungus</name>
    <dbReference type="NCBI Taxonomy" id="5217"/>
    <lineage>
        <taxon>Eukaryota</taxon>
        <taxon>Fungi</taxon>
        <taxon>Dikarya</taxon>
        <taxon>Basidiomycota</taxon>
        <taxon>Agaricomycotina</taxon>
        <taxon>Tremellomycetes</taxon>
        <taxon>Tremellales</taxon>
        <taxon>Tremellaceae</taxon>
        <taxon>Tremella</taxon>
    </lineage>
</organism>
<dbReference type="Proteomes" id="UP000289152">
    <property type="component" value="Unassembled WGS sequence"/>
</dbReference>
<evidence type="ECO:0000313" key="3">
    <source>
        <dbReference type="Proteomes" id="UP000289152"/>
    </source>
</evidence>
<dbReference type="Pfam" id="PF19271">
    <property type="entry name" value="Nis1"/>
    <property type="match status" value="1"/>
</dbReference>
<dbReference type="VEuPathDB" id="FungiDB:TREMEDRAFT_62446"/>
<dbReference type="InParanoid" id="A0A4Q1BKP8"/>
<proteinExistence type="predicted"/>
<reference evidence="2 3" key="1">
    <citation type="submission" date="2016-06" db="EMBL/GenBank/DDBJ databases">
        <title>Evolution of pathogenesis and genome organization in the Tremellales.</title>
        <authorList>
            <person name="Cuomo C."/>
            <person name="Litvintseva A."/>
            <person name="Heitman J."/>
            <person name="Chen Y."/>
            <person name="Sun S."/>
            <person name="Springer D."/>
            <person name="Dromer F."/>
            <person name="Young S."/>
            <person name="Zeng Q."/>
            <person name="Chapman S."/>
            <person name="Gujja S."/>
            <person name="Saif S."/>
            <person name="Birren B."/>
        </authorList>
    </citation>
    <scope>NUCLEOTIDE SEQUENCE [LARGE SCALE GENOMIC DNA]</scope>
    <source>
        <strain evidence="2 3">ATCC 28783</strain>
    </source>
</reference>
<name>A0A4Q1BKP8_TREME</name>
<evidence type="ECO:0000313" key="2">
    <source>
        <dbReference type="EMBL" id="RXK38334.1"/>
    </source>
</evidence>
<dbReference type="InterPro" id="IPR045469">
    <property type="entry name" value="Nis1"/>
</dbReference>
<comment type="caution">
    <text evidence="2">The sequence shown here is derived from an EMBL/GenBank/DDBJ whole genome shotgun (WGS) entry which is preliminary data.</text>
</comment>
<sequence>MFTFALLFLSIIAFFSRSALAVDGIVTGFTSPVNIAAGSTVTVTIDFTNIRYSIENDYGIIWGLVPPTYGCTECVGIRLGFTDLYAISGSYEAQRAITLQIPGDVGGNYTLTGAVTGDGFPEGYVNQRFYYQTVLISRRVGPPTYTSSTHRVTPIPLM</sequence>
<dbReference type="AlphaFoldDB" id="A0A4Q1BKP8"/>
<keyword evidence="1" id="KW-0732">Signal</keyword>
<feature type="signal peptide" evidence="1">
    <location>
        <begin position="1"/>
        <end position="21"/>
    </location>
</feature>
<evidence type="ECO:0008006" key="4">
    <source>
        <dbReference type="Google" id="ProtNLM"/>
    </source>
</evidence>
<feature type="chain" id="PRO_5020224465" description="Secreted protein" evidence="1">
    <location>
        <begin position="22"/>
        <end position="158"/>
    </location>
</feature>
<accession>A0A4Q1BKP8</accession>
<protein>
    <recommendedName>
        <fullName evidence="4">Secreted protein</fullName>
    </recommendedName>
</protein>
<dbReference type="EMBL" id="SDIL01000049">
    <property type="protein sequence ID" value="RXK38334.1"/>
    <property type="molecule type" value="Genomic_DNA"/>
</dbReference>
<gene>
    <name evidence="2" type="ORF">M231_04376</name>
</gene>